<dbReference type="InterPro" id="IPR041899">
    <property type="entry name" value="MAGE_WH2"/>
</dbReference>
<organism evidence="3 4">
    <name type="scientific">Odocoileus virginianus</name>
    <name type="common">White-tailed deer</name>
    <dbReference type="NCBI Taxonomy" id="9874"/>
    <lineage>
        <taxon>Eukaryota</taxon>
        <taxon>Metazoa</taxon>
        <taxon>Chordata</taxon>
        <taxon>Craniata</taxon>
        <taxon>Vertebrata</taxon>
        <taxon>Euteleostomi</taxon>
        <taxon>Mammalia</taxon>
        <taxon>Eutheria</taxon>
        <taxon>Laurasiatheria</taxon>
        <taxon>Artiodactyla</taxon>
        <taxon>Ruminantia</taxon>
        <taxon>Pecora</taxon>
        <taxon>Cervidae</taxon>
        <taxon>Odocoileinae</taxon>
        <taxon>Odocoileus</taxon>
    </lineage>
</organism>
<dbReference type="PANTHER" id="PTHR11736:SF67">
    <property type="entry name" value="MELANOMA-ASSOCIATED ANTIGEN B6B"/>
    <property type="match status" value="1"/>
</dbReference>
<dbReference type="SMART" id="SM01373">
    <property type="entry name" value="MAGE"/>
    <property type="match status" value="1"/>
</dbReference>
<dbReference type="Proteomes" id="UP001652640">
    <property type="component" value="Chromosome X"/>
</dbReference>
<dbReference type="Pfam" id="PF01454">
    <property type="entry name" value="MAGE"/>
    <property type="match status" value="1"/>
</dbReference>
<dbReference type="InterPro" id="IPR037445">
    <property type="entry name" value="MAGE"/>
</dbReference>
<name>A0ABM4HR92_ODOVR</name>
<dbReference type="PANTHER" id="PTHR11736">
    <property type="entry name" value="MELANOMA-ASSOCIATED ANTIGEN MAGE ANTIGEN"/>
    <property type="match status" value="1"/>
</dbReference>
<proteinExistence type="predicted"/>
<feature type="compositionally biased region" description="Low complexity" evidence="1">
    <location>
        <begin position="25"/>
        <end position="50"/>
    </location>
</feature>
<dbReference type="Gene3D" id="1.10.10.1210">
    <property type="entry name" value="MAGE homology domain, winged helix WH2 motif"/>
    <property type="match status" value="1"/>
</dbReference>
<keyword evidence="3" id="KW-1185">Reference proteome</keyword>
<dbReference type="PROSITE" id="PS50838">
    <property type="entry name" value="MAGE"/>
    <property type="match status" value="1"/>
</dbReference>
<evidence type="ECO:0000259" key="2">
    <source>
        <dbReference type="PROSITE" id="PS50838"/>
    </source>
</evidence>
<reference evidence="3" key="1">
    <citation type="journal article" date="2022" name="J. Hered.">
        <title>A De Novo Chromosome-Level Genome Assembly of the White-Tailed Deer, Odocoileus Virginianus.</title>
        <authorList>
            <person name="London E.W."/>
            <person name="Roca A.L."/>
            <person name="Novakofski J.E."/>
            <person name="Mateus-Pinilla N.E."/>
        </authorList>
    </citation>
    <scope>NUCLEOTIDE SEQUENCE [LARGE SCALE GENOMIC DNA]</scope>
</reference>
<feature type="domain" description="MAGE" evidence="2">
    <location>
        <begin position="112"/>
        <end position="311"/>
    </location>
</feature>
<feature type="region of interest" description="Disordered" evidence="1">
    <location>
        <begin position="1"/>
        <end position="102"/>
    </location>
</feature>
<feature type="compositionally biased region" description="Basic residues" evidence="1">
    <location>
        <begin position="1"/>
        <end position="19"/>
    </location>
</feature>
<dbReference type="RefSeq" id="XP_070318056.1">
    <property type="nucleotide sequence ID" value="XM_070461955.1"/>
</dbReference>
<accession>A0ABM4HR92</accession>
<evidence type="ECO:0000256" key="1">
    <source>
        <dbReference type="SAM" id="MobiDB-lite"/>
    </source>
</evidence>
<reference evidence="4" key="2">
    <citation type="submission" date="2025-08" db="UniProtKB">
        <authorList>
            <consortium name="RefSeq"/>
        </authorList>
    </citation>
    <scope>IDENTIFICATION</scope>
    <source>
        <tissue evidence="4">Tongue muscle</tissue>
    </source>
</reference>
<feature type="region of interest" description="Disordered" evidence="1">
    <location>
        <begin position="327"/>
        <end position="347"/>
    </location>
</feature>
<dbReference type="Gene3D" id="1.10.10.1200">
    <property type="entry name" value="MAGE homology domain, winged helix WH1 motif"/>
    <property type="match status" value="1"/>
</dbReference>
<gene>
    <name evidence="4" type="primary">LOC110151675</name>
</gene>
<sequence length="347" mass="38074">MPRRHNNKYHARVKCHRVRRDTQCPQEAQASSAAAAEEECPSSPSSSVPQGSPPSSPAAGDPQELQGAMAPSSPDAGPSCAASDEGAQGPEEESAGAFQAAPATQSILKDPLNRKASMLVEFLLEKYNKKEPIAQIALMKIISSKYKEHFPEILRRASERLELVFGLELKEVDCSRNIYVLISKLNHRGNGGPSDEKGLPKSGLLMVLLGIIFMKGNRATKEEVWELFSVLGVYPGRRHSISGEPRRLITKDLVQKKYLKYFQVPNSDPLCYEFLWGPRACAEISKMKVLEVLAKIHDRVPSAFPDLYDEALRDQVETAGLRVATQAPAMAEASAPSRAKSRSSSHI</sequence>
<protein>
    <submittedName>
        <fullName evidence="4">LOW QUALITY PROTEIN: melanoma-associated antigen B17-like</fullName>
    </submittedName>
</protein>
<evidence type="ECO:0000313" key="3">
    <source>
        <dbReference type="Proteomes" id="UP001652640"/>
    </source>
</evidence>
<dbReference type="InterPro" id="IPR002190">
    <property type="entry name" value="MHD_dom"/>
</dbReference>
<dbReference type="Pfam" id="PF12440">
    <property type="entry name" value="MAGE_N"/>
    <property type="match status" value="1"/>
</dbReference>
<dbReference type="GeneID" id="110151675"/>
<dbReference type="SMART" id="SM01392">
    <property type="entry name" value="MAGE_N"/>
    <property type="match status" value="1"/>
</dbReference>
<dbReference type="InterPro" id="IPR021072">
    <property type="entry name" value="MAGE_N"/>
</dbReference>
<evidence type="ECO:0000313" key="4">
    <source>
        <dbReference type="RefSeq" id="XP_070318056.1"/>
    </source>
</evidence>
<dbReference type="InterPro" id="IPR041898">
    <property type="entry name" value="MAGE_WH1"/>
</dbReference>